<dbReference type="STRING" id="1054996.SAMN05444414_12046"/>
<evidence type="ECO:0000313" key="2">
    <source>
        <dbReference type="Proteomes" id="UP000184191"/>
    </source>
</evidence>
<name>A0A1M7BR63_9RHOB</name>
<protein>
    <submittedName>
        <fullName evidence="1">Uncharacterized protein</fullName>
    </submittedName>
</protein>
<dbReference type="EMBL" id="FRBN01000020">
    <property type="protein sequence ID" value="SHL57413.1"/>
    <property type="molecule type" value="Genomic_DNA"/>
</dbReference>
<keyword evidence="2" id="KW-1185">Reference proteome</keyword>
<proteinExistence type="predicted"/>
<accession>A0A1M7BR63</accession>
<organism evidence="1 2">
    <name type="scientific">Roseovarius marisflavi</name>
    <dbReference type="NCBI Taxonomy" id="1054996"/>
    <lineage>
        <taxon>Bacteria</taxon>
        <taxon>Pseudomonadati</taxon>
        <taxon>Pseudomonadota</taxon>
        <taxon>Alphaproteobacteria</taxon>
        <taxon>Rhodobacterales</taxon>
        <taxon>Roseobacteraceae</taxon>
        <taxon>Roseovarius</taxon>
    </lineage>
</organism>
<dbReference type="Proteomes" id="UP000184191">
    <property type="component" value="Unassembled WGS sequence"/>
</dbReference>
<gene>
    <name evidence="1" type="ORF">SAMN05444414_12046</name>
</gene>
<reference evidence="2" key="1">
    <citation type="submission" date="2016-11" db="EMBL/GenBank/DDBJ databases">
        <authorList>
            <person name="Varghese N."/>
            <person name="Submissions S."/>
        </authorList>
    </citation>
    <scope>NUCLEOTIDE SEQUENCE [LARGE SCALE GENOMIC DNA]</scope>
    <source>
        <strain evidence="2">DSM 29327</strain>
    </source>
</reference>
<dbReference type="AlphaFoldDB" id="A0A1M7BR63"/>
<evidence type="ECO:0000313" key="1">
    <source>
        <dbReference type="EMBL" id="SHL57413.1"/>
    </source>
</evidence>
<sequence>MPHSVALRGIKPRHDAGHARAIRNALTGPQLSAPQGMLASFQMQIADPSSVNAQPSRQLMKINQSYVPLSKLYEWANQ</sequence>